<dbReference type="PRINTS" id="PR00260">
    <property type="entry name" value="CHEMTRNSDUCR"/>
</dbReference>
<dbReference type="PANTHER" id="PTHR43531:SF11">
    <property type="entry name" value="METHYL-ACCEPTING CHEMOTAXIS PROTEIN 3"/>
    <property type="match status" value="1"/>
</dbReference>
<dbReference type="EMBL" id="JAUPBM010000003">
    <property type="protein sequence ID" value="MDO7019257.1"/>
    <property type="molecule type" value="Genomic_DNA"/>
</dbReference>
<evidence type="ECO:0000259" key="6">
    <source>
        <dbReference type="PROSITE" id="PS50111"/>
    </source>
</evidence>
<sequence>LIISIKMASKALIDTRLEGFSNILSGYSSLFDSWINDQKMLIDTYSFHPDVYNLIESRTDDNMNSAYNSIREYVNYNKYIINMGICDSNGVCIIDSSMSDGLLGKDILSIHPEAASDMKNADNTVTFSKKITKSIAKGVWAIFACTGIKDESGNLKGYLYVMYDWTEVNRLYFSNIELSENINIFAIDKDLNIIIHTNPERLGMKTSDNYKANFEQGSGIDSYISGADTGSQKRISIFSKLSSSPWLLIVSIVESEVYAKSRLLGIVIFLIGAVSIILISIFVFLFIRSVMRRLTYISDEAKYIEKGILTHKTDNNMKKSNDELGILSNSFDSMRDKLTDIITKVKEELDDIKNLTENLVKGNNNLSKRTEDQAASLQETASSMEEMASTIKSSTDNAIIGNNMMTESKNSIEKAGDIILETTNNISEVNEASEKIKNITKIIEDIAFQTNILALNASVEAARAGEQGRGFSVVASEVRNLAQNTQSSIKDITELVNNTYESIIKASNSASESQNIFNEIKEKIDETSKIILEIRETAVEQQSGVDQVNIAIAKIDDATNQNALLVEDSNRASNEVLDKIRVLENTISFFKV</sequence>
<reference evidence="8" key="1">
    <citation type="submission" date="2023-07" db="EMBL/GenBank/DDBJ databases">
        <title>Mucosal microbiota of week-old chicken and adult hens.</title>
        <authorList>
            <person name="Volf J."/>
            <person name="Karasova D."/>
            <person name="Crhanova M."/>
            <person name="Faldynova M."/>
            <person name="Prikrylova H."/>
            <person name="Zeman M."/>
            <person name="Babak V."/>
            <person name="Rajova J."/>
            <person name="Rychlik I."/>
        </authorList>
    </citation>
    <scope>NUCLEOTIDE SEQUENCE</scope>
    <source>
        <strain evidence="8">ET902</strain>
    </source>
</reference>
<dbReference type="CDD" id="cd18774">
    <property type="entry name" value="PDC2_HK_sensor"/>
    <property type="match status" value="1"/>
</dbReference>
<evidence type="ECO:0000256" key="2">
    <source>
        <dbReference type="ARBA" id="ARBA00029447"/>
    </source>
</evidence>
<dbReference type="InterPro" id="IPR003660">
    <property type="entry name" value="HAMP_dom"/>
</dbReference>
<protein>
    <submittedName>
        <fullName evidence="8">Methyl-accepting chemotaxis protein</fullName>
    </submittedName>
</protein>
<evidence type="ECO:0000256" key="5">
    <source>
        <dbReference type="SAM" id="Phobius"/>
    </source>
</evidence>
<dbReference type="PROSITE" id="PS50885">
    <property type="entry name" value="HAMP"/>
    <property type="match status" value="1"/>
</dbReference>
<keyword evidence="3" id="KW-0807">Transducer</keyword>
<dbReference type="Gene3D" id="1.10.287.950">
    <property type="entry name" value="Methyl-accepting chemotaxis protein"/>
    <property type="match status" value="1"/>
</dbReference>
<dbReference type="SMART" id="SM00304">
    <property type="entry name" value="HAMP"/>
    <property type="match status" value="1"/>
</dbReference>
<accession>A0ABT8YVD7</accession>
<dbReference type="CDD" id="cd18773">
    <property type="entry name" value="PDC1_HK_sensor"/>
    <property type="match status" value="1"/>
</dbReference>
<name>A0ABT8YVD7_9SPIR</name>
<dbReference type="PANTHER" id="PTHR43531">
    <property type="entry name" value="PROTEIN ICFG"/>
    <property type="match status" value="1"/>
</dbReference>
<comment type="similarity">
    <text evidence="2">Belongs to the methyl-accepting chemotaxis (MCP) protein family.</text>
</comment>
<gene>
    <name evidence="8" type="ORF">Q5M86_00555</name>
</gene>
<keyword evidence="1" id="KW-0145">Chemotaxis</keyword>
<evidence type="ECO:0000313" key="9">
    <source>
        <dbReference type="Proteomes" id="UP001175147"/>
    </source>
</evidence>
<dbReference type="Proteomes" id="UP001175147">
    <property type="component" value="Unassembled WGS sequence"/>
</dbReference>
<feature type="transmembrane region" description="Helical" evidence="5">
    <location>
        <begin position="263"/>
        <end position="287"/>
    </location>
</feature>
<evidence type="ECO:0000313" key="8">
    <source>
        <dbReference type="EMBL" id="MDO7019257.1"/>
    </source>
</evidence>
<dbReference type="InterPro" id="IPR051310">
    <property type="entry name" value="MCP_chemotaxis"/>
</dbReference>
<keyword evidence="5" id="KW-0472">Membrane</keyword>
<evidence type="ECO:0000256" key="4">
    <source>
        <dbReference type="SAM" id="Coils"/>
    </source>
</evidence>
<proteinExistence type="inferred from homology"/>
<comment type="caution">
    <text evidence="8">The sequence shown here is derived from an EMBL/GenBank/DDBJ whole genome shotgun (WGS) entry which is preliminary data.</text>
</comment>
<evidence type="ECO:0000259" key="7">
    <source>
        <dbReference type="PROSITE" id="PS50885"/>
    </source>
</evidence>
<feature type="non-terminal residue" evidence="8">
    <location>
        <position position="1"/>
    </location>
</feature>
<dbReference type="SMART" id="SM00283">
    <property type="entry name" value="MA"/>
    <property type="match status" value="1"/>
</dbReference>
<dbReference type="CDD" id="cd11386">
    <property type="entry name" value="MCP_signal"/>
    <property type="match status" value="1"/>
</dbReference>
<dbReference type="Pfam" id="PF00672">
    <property type="entry name" value="HAMP"/>
    <property type="match status" value="1"/>
</dbReference>
<dbReference type="Pfam" id="PF00015">
    <property type="entry name" value="MCPsignal"/>
    <property type="match status" value="1"/>
</dbReference>
<keyword evidence="9" id="KW-1185">Reference proteome</keyword>
<feature type="domain" description="HAMP" evidence="7">
    <location>
        <begin position="288"/>
        <end position="343"/>
    </location>
</feature>
<keyword evidence="4" id="KW-0175">Coiled coil</keyword>
<feature type="coiled-coil region" evidence="4">
    <location>
        <begin position="335"/>
        <end position="387"/>
    </location>
</feature>
<dbReference type="InterPro" id="IPR004089">
    <property type="entry name" value="MCPsignal_dom"/>
</dbReference>
<dbReference type="RefSeq" id="WP_304392213.1">
    <property type="nucleotide sequence ID" value="NZ_JAUPBM010000003.1"/>
</dbReference>
<organism evidence="8 9">
    <name type="scientific">Brachyspira innocens</name>
    <dbReference type="NCBI Taxonomy" id="13264"/>
    <lineage>
        <taxon>Bacteria</taxon>
        <taxon>Pseudomonadati</taxon>
        <taxon>Spirochaetota</taxon>
        <taxon>Spirochaetia</taxon>
        <taxon>Brachyspirales</taxon>
        <taxon>Brachyspiraceae</taxon>
        <taxon>Brachyspira</taxon>
    </lineage>
</organism>
<feature type="domain" description="Methyl-accepting transducer" evidence="6">
    <location>
        <begin position="348"/>
        <end position="577"/>
    </location>
</feature>
<dbReference type="Gene3D" id="3.30.450.20">
    <property type="entry name" value="PAS domain"/>
    <property type="match status" value="1"/>
</dbReference>
<keyword evidence="5" id="KW-0812">Transmembrane</keyword>
<dbReference type="CDD" id="cd06225">
    <property type="entry name" value="HAMP"/>
    <property type="match status" value="1"/>
</dbReference>
<dbReference type="PROSITE" id="PS50111">
    <property type="entry name" value="CHEMOTAXIS_TRANSDUC_2"/>
    <property type="match status" value="1"/>
</dbReference>
<dbReference type="InterPro" id="IPR004090">
    <property type="entry name" value="Chemotax_Me-accpt_rcpt"/>
</dbReference>
<evidence type="ECO:0000256" key="1">
    <source>
        <dbReference type="ARBA" id="ARBA00022500"/>
    </source>
</evidence>
<keyword evidence="5" id="KW-1133">Transmembrane helix</keyword>
<evidence type="ECO:0000256" key="3">
    <source>
        <dbReference type="PROSITE-ProRule" id="PRU00284"/>
    </source>
</evidence>
<dbReference type="SUPFAM" id="SSF58104">
    <property type="entry name" value="Methyl-accepting chemotaxis protein (MCP) signaling domain"/>
    <property type="match status" value="1"/>
</dbReference>